<evidence type="ECO:0000256" key="2">
    <source>
        <dbReference type="SAM" id="SignalP"/>
    </source>
</evidence>
<dbReference type="PROSITE" id="PS51762">
    <property type="entry name" value="GH16_2"/>
    <property type="match status" value="1"/>
</dbReference>
<sequence length="307" mass="32451">MSRRSSNSVRLRACLVAVPLAALVVTGAGAARADSAPAGTENWARNVSDLYEMHSRNGSSATGEITDGAAADSKALNLTIPAGAGASPSNAAEVISRQHFTHGRFTSRLRTADCSAQPGTGAVTGMFTYGNDGTDQDGDGLTDNSEIDIEVLCARPSVLHLGVWTDYDAGSRLSRRISRVIDVATGQVILTCFYTDFGPCAEELTGEQAEPAVVPAIAGFDSSKGYHDYTIDWTADSVRFSVTDDSGHEVTLWNYHGPADRIPQRPAQYLVNLWHADDWPALGRPGSTQAPVAPLTTSVDSSSVTAY</sequence>
<feature type="region of interest" description="Disordered" evidence="1">
    <location>
        <begin position="285"/>
        <end position="307"/>
    </location>
</feature>
<dbReference type="InterPro" id="IPR000757">
    <property type="entry name" value="Beta-glucanase-like"/>
</dbReference>
<dbReference type="CDD" id="cd00413">
    <property type="entry name" value="Glyco_hydrolase_16"/>
    <property type="match status" value="1"/>
</dbReference>
<gene>
    <name evidence="4" type="ORF">KIH74_29590</name>
</gene>
<feature type="chain" id="PRO_5045561456" evidence="2">
    <location>
        <begin position="31"/>
        <end position="307"/>
    </location>
</feature>
<keyword evidence="5" id="KW-1185">Reference proteome</keyword>
<organism evidence="4 5">
    <name type="scientific">Kineosporia corallincola</name>
    <dbReference type="NCBI Taxonomy" id="2835133"/>
    <lineage>
        <taxon>Bacteria</taxon>
        <taxon>Bacillati</taxon>
        <taxon>Actinomycetota</taxon>
        <taxon>Actinomycetes</taxon>
        <taxon>Kineosporiales</taxon>
        <taxon>Kineosporiaceae</taxon>
        <taxon>Kineosporia</taxon>
    </lineage>
</organism>
<dbReference type="Pfam" id="PF00722">
    <property type="entry name" value="Glyco_hydro_16"/>
    <property type="match status" value="1"/>
</dbReference>
<dbReference type="Proteomes" id="UP001197247">
    <property type="component" value="Unassembled WGS sequence"/>
</dbReference>
<feature type="compositionally biased region" description="Polar residues" evidence="1">
    <location>
        <begin position="286"/>
        <end position="307"/>
    </location>
</feature>
<dbReference type="SUPFAM" id="SSF49899">
    <property type="entry name" value="Concanavalin A-like lectins/glucanases"/>
    <property type="match status" value="1"/>
</dbReference>
<dbReference type="InterPro" id="IPR013320">
    <property type="entry name" value="ConA-like_dom_sf"/>
</dbReference>
<proteinExistence type="predicted"/>
<feature type="domain" description="GH16" evidence="3">
    <location>
        <begin position="33"/>
        <end position="307"/>
    </location>
</feature>
<name>A0ABS5TPU4_9ACTN</name>
<comment type="caution">
    <text evidence="4">The sequence shown here is derived from an EMBL/GenBank/DDBJ whole genome shotgun (WGS) entry which is preliminary data.</text>
</comment>
<feature type="signal peptide" evidence="2">
    <location>
        <begin position="1"/>
        <end position="30"/>
    </location>
</feature>
<evidence type="ECO:0000259" key="3">
    <source>
        <dbReference type="PROSITE" id="PS51762"/>
    </source>
</evidence>
<reference evidence="4 5" key="1">
    <citation type="submission" date="2021-05" db="EMBL/GenBank/DDBJ databases">
        <title>Kineosporia and Streptomyces sp. nov. two new marine actinobacteria isolated from Coral.</title>
        <authorList>
            <person name="Buangrab K."/>
            <person name="Sutthacheep M."/>
            <person name="Yeemin T."/>
            <person name="Harunari E."/>
            <person name="Igarashi Y."/>
            <person name="Kanchanasin P."/>
            <person name="Tanasupawat S."/>
            <person name="Phongsopitanun W."/>
        </authorList>
    </citation>
    <scope>NUCLEOTIDE SEQUENCE [LARGE SCALE GENOMIC DNA]</scope>
    <source>
        <strain evidence="4 5">J2-2</strain>
    </source>
</reference>
<dbReference type="RefSeq" id="WP_214159662.1">
    <property type="nucleotide sequence ID" value="NZ_JAHBAY010000015.1"/>
</dbReference>
<keyword evidence="2" id="KW-0732">Signal</keyword>
<evidence type="ECO:0000256" key="1">
    <source>
        <dbReference type="SAM" id="MobiDB-lite"/>
    </source>
</evidence>
<dbReference type="GO" id="GO:0016787">
    <property type="term" value="F:hydrolase activity"/>
    <property type="evidence" value="ECO:0007669"/>
    <property type="project" value="UniProtKB-KW"/>
</dbReference>
<accession>A0ABS5TPU4</accession>
<evidence type="ECO:0000313" key="4">
    <source>
        <dbReference type="EMBL" id="MBT0773134.1"/>
    </source>
</evidence>
<dbReference type="Gene3D" id="2.60.120.200">
    <property type="match status" value="1"/>
</dbReference>
<keyword evidence="4" id="KW-0378">Hydrolase</keyword>
<protein>
    <submittedName>
        <fullName evidence="4">Glycoside hydrolase family 16 protein</fullName>
    </submittedName>
</protein>
<dbReference type="EMBL" id="JAHBAY010000015">
    <property type="protein sequence ID" value="MBT0773134.1"/>
    <property type="molecule type" value="Genomic_DNA"/>
</dbReference>
<evidence type="ECO:0000313" key="5">
    <source>
        <dbReference type="Proteomes" id="UP001197247"/>
    </source>
</evidence>